<evidence type="ECO:0000313" key="6">
    <source>
        <dbReference type="Proteomes" id="UP000282007"/>
    </source>
</evidence>
<gene>
    <name evidence="4" type="ORF">ATH50_1651</name>
    <name evidence="3" type="ORF">DU502_13625</name>
</gene>
<name>A0A3M0D8X0_9EURY</name>
<dbReference type="Gene3D" id="3.40.50.12370">
    <property type="match status" value="1"/>
</dbReference>
<dbReference type="PANTHER" id="PTHR46268">
    <property type="entry name" value="STRESS RESPONSE PROTEIN NHAX"/>
    <property type="match status" value="1"/>
</dbReference>
<dbReference type="InterPro" id="IPR006016">
    <property type="entry name" value="UspA"/>
</dbReference>
<reference evidence="4" key="3">
    <citation type="submission" date="2018-10" db="EMBL/GenBank/DDBJ databases">
        <authorList>
            <person name="Whitman W."/>
            <person name="Huntemann M."/>
            <person name="Clum A."/>
            <person name="Pillay M."/>
            <person name="Palaniappan K."/>
            <person name="Varghese N."/>
            <person name="Mikhailova N."/>
            <person name="Stamatis D."/>
            <person name="Reddy T."/>
            <person name="Daum C."/>
            <person name="Shapiro N."/>
            <person name="Ivanova N."/>
            <person name="Kyrpides N."/>
            <person name="Woyke T."/>
        </authorList>
    </citation>
    <scope>NUCLEOTIDE SEQUENCE</scope>
    <source>
        <strain evidence="4">CGMCC 1.10124</strain>
    </source>
</reference>
<reference evidence="3 6" key="2">
    <citation type="submission" date="2018-07" db="EMBL/GenBank/DDBJ databases">
        <title>Genome sequences of Haloplanus aerogenes JCM 16430T.</title>
        <authorList>
            <person name="Kim Y.B."/>
            <person name="Roh S.W."/>
        </authorList>
    </citation>
    <scope>NUCLEOTIDE SEQUENCE [LARGE SCALE GENOMIC DNA]</scope>
    <source>
        <strain evidence="3 6">JCM 16430</strain>
    </source>
</reference>
<dbReference type="EMBL" id="CP034145">
    <property type="protein sequence ID" value="AZH26340.1"/>
    <property type="molecule type" value="Genomic_DNA"/>
</dbReference>
<dbReference type="PANTHER" id="PTHR46268:SF6">
    <property type="entry name" value="UNIVERSAL STRESS PROTEIN UP12"/>
    <property type="match status" value="1"/>
</dbReference>
<evidence type="ECO:0000259" key="2">
    <source>
        <dbReference type="Pfam" id="PF00582"/>
    </source>
</evidence>
<dbReference type="RefSeq" id="WP_121920297.1">
    <property type="nucleotide sequence ID" value="NZ_CP034145.1"/>
</dbReference>
<evidence type="ECO:0000256" key="1">
    <source>
        <dbReference type="ARBA" id="ARBA00008791"/>
    </source>
</evidence>
<comment type="similarity">
    <text evidence="1">Belongs to the universal stress protein A family.</text>
</comment>
<dbReference type="Proteomes" id="UP000277326">
    <property type="component" value="Unassembled WGS sequence"/>
</dbReference>
<feature type="domain" description="UspA" evidence="2">
    <location>
        <begin position="171"/>
        <end position="291"/>
    </location>
</feature>
<dbReference type="OrthoDB" id="43026at2157"/>
<dbReference type="AlphaFoldDB" id="A0A3M0D8X0"/>
<dbReference type="EMBL" id="REFS01000003">
    <property type="protein sequence ID" value="RMB18201.1"/>
    <property type="molecule type" value="Genomic_DNA"/>
</dbReference>
<evidence type="ECO:0000313" key="3">
    <source>
        <dbReference type="EMBL" id="AZH26340.1"/>
    </source>
</evidence>
<keyword evidence="6" id="KW-1185">Reference proteome</keyword>
<evidence type="ECO:0000313" key="4">
    <source>
        <dbReference type="EMBL" id="RMB18201.1"/>
    </source>
</evidence>
<accession>A0A3M0D8X0</accession>
<proteinExistence type="inferred from homology"/>
<dbReference type="SUPFAM" id="SSF52402">
    <property type="entry name" value="Adenine nucleotide alpha hydrolases-like"/>
    <property type="match status" value="2"/>
</dbReference>
<evidence type="ECO:0000313" key="5">
    <source>
        <dbReference type="Proteomes" id="UP000277326"/>
    </source>
</evidence>
<reference evidence="4 5" key="1">
    <citation type="journal article" date="2015" name="Stand. Genomic Sci.">
        <title>Genomic Encyclopedia of Bacterial and Archaeal Type Strains, Phase III: the genomes of soil and plant-associated and newly described type strains.</title>
        <authorList>
            <person name="Whitman W.B."/>
            <person name="Woyke T."/>
            <person name="Klenk H.P."/>
            <person name="Zhou Y."/>
            <person name="Lilburn T.G."/>
            <person name="Beck B.J."/>
            <person name="De Vos P."/>
            <person name="Vandamme P."/>
            <person name="Eisen J.A."/>
            <person name="Garrity G."/>
            <person name="Hugenholtz P."/>
            <person name="Kyrpides N.C."/>
        </authorList>
    </citation>
    <scope>NUCLEOTIDE SEQUENCE [LARGE SCALE GENOMIC DNA]</scope>
    <source>
        <strain evidence="4 5">CGMCC 1.10124</strain>
    </source>
</reference>
<organism evidence="4 5">
    <name type="scientific">Haloplanus aerogenes</name>
    <dbReference type="NCBI Taxonomy" id="660522"/>
    <lineage>
        <taxon>Archaea</taxon>
        <taxon>Methanobacteriati</taxon>
        <taxon>Methanobacteriota</taxon>
        <taxon>Stenosarchaea group</taxon>
        <taxon>Halobacteria</taxon>
        <taxon>Halobacteriales</taxon>
        <taxon>Haloferacaceae</taxon>
        <taxon>Haloplanus</taxon>
    </lineage>
</organism>
<protein>
    <submittedName>
        <fullName evidence="4">Nucleotide-binding universal stress UspA family protein</fullName>
    </submittedName>
    <submittedName>
        <fullName evidence="3">Universal stress protein</fullName>
    </submittedName>
</protein>
<dbReference type="Pfam" id="PF00582">
    <property type="entry name" value="Usp"/>
    <property type="match status" value="1"/>
</dbReference>
<dbReference type="Proteomes" id="UP000282007">
    <property type="component" value="Chromosome"/>
</dbReference>
<dbReference type="KEGG" id="haer:DU502_13625"/>
<sequence>MSLTSLGEFLGDDAPEGIPGIAGRFDGNHILVPLLTAEVPALTDQLKIATTLARATGAALSVINPVTVPEQTPRTLGGAASDATDDALLNWVFDQAADSTPQLDGDFLHTRNVVTGVLRTVRANDVDTLVLPSRSRSPRLRKGVVERIAVHADCDVVVVNGQPGYEQVPSILLPVAGGPHSGFAADLAQAVAADCDAWVDILHVVDEDVSTRRRDAATELVDDVYHRIGRLETTTTWILEADDVADAIIEQSRYYGLTIIGAPTKGRLRQFIFGSTNRSVRTNAGSVVLSVRNNSHRSTAGD</sequence>
<dbReference type="GeneID" id="38472345"/>